<protein>
    <submittedName>
        <fullName evidence="3">FHA domain-containing protein</fullName>
    </submittedName>
</protein>
<dbReference type="AlphaFoldDB" id="A0A921LS83"/>
<dbReference type="Pfam" id="PF00498">
    <property type="entry name" value="FHA"/>
    <property type="match status" value="1"/>
</dbReference>
<dbReference type="InterPro" id="IPR000253">
    <property type="entry name" value="FHA_dom"/>
</dbReference>
<evidence type="ECO:0000259" key="2">
    <source>
        <dbReference type="PROSITE" id="PS50006"/>
    </source>
</evidence>
<dbReference type="CDD" id="cd00060">
    <property type="entry name" value="FHA"/>
    <property type="match status" value="1"/>
</dbReference>
<comment type="caution">
    <text evidence="3">The sequence shown here is derived from an EMBL/GenBank/DDBJ whole genome shotgun (WGS) entry which is preliminary data.</text>
</comment>
<sequence>MAQALKIFTKAFCRAFTHVHEWHVLSSYDRSVKSKHEPSRIYKLEPASVRTRAMESFSATSEYSSFAELVRDRTERGSRVARALHEDAEQTACELMASGRGFLAVDLWDELRVGFVRDASFRRAFGDALEADGLADDLVGFWHAVDDELALLDGAFADDIETVMEAQCGAVAACVFASLAGARDNRQQMGFALEQTPMGAGGIPLREGGPMCTAAQLVPVLMAGPDPIDYRVQAEGCSSSVVYRFSAEQGARIGRQDEAWCAEDGRCPVVTGAAFASRHHAEVVARGGRWILTDVGTDGAGSTHGTLVTPADLDALPVLLQGTSCELHHGDLICVSPRRVTSGGYDASNFSWASHVPGENFRFELVF</sequence>
<feature type="domain" description="FHA" evidence="2">
    <location>
        <begin position="251"/>
        <end position="313"/>
    </location>
</feature>
<reference evidence="3" key="2">
    <citation type="submission" date="2021-09" db="EMBL/GenBank/DDBJ databases">
        <authorList>
            <person name="Gilroy R."/>
        </authorList>
    </citation>
    <scope>NUCLEOTIDE SEQUENCE</scope>
    <source>
        <strain evidence="3">ChiGjej2B2-7701</strain>
    </source>
</reference>
<evidence type="ECO:0000313" key="3">
    <source>
        <dbReference type="EMBL" id="HJG31719.1"/>
    </source>
</evidence>
<dbReference type="EMBL" id="DYVF01000059">
    <property type="protein sequence ID" value="HJG31719.1"/>
    <property type="molecule type" value="Genomic_DNA"/>
</dbReference>
<dbReference type="Gene3D" id="2.60.200.20">
    <property type="match status" value="1"/>
</dbReference>
<organism evidence="3 4">
    <name type="scientific">Collinsella ihumii</name>
    <dbReference type="NCBI Taxonomy" id="1720204"/>
    <lineage>
        <taxon>Bacteria</taxon>
        <taxon>Bacillati</taxon>
        <taxon>Actinomycetota</taxon>
        <taxon>Coriobacteriia</taxon>
        <taxon>Coriobacteriales</taxon>
        <taxon>Coriobacteriaceae</taxon>
        <taxon>Collinsella</taxon>
    </lineage>
</organism>
<dbReference type="PROSITE" id="PS50006">
    <property type="entry name" value="FHA_DOMAIN"/>
    <property type="match status" value="1"/>
</dbReference>
<name>A0A921LS83_9ACTN</name>
<keyword evidence="1" id="KW-0597">Phosphoprotein</keyword>
<evidence type="ECO:0000256" key="1">
    <source>
        <dbReference type="ARBA" id="ARBA00022553"/>
    </source>
</evidence>
<reference evidence="3" key="1">
    <citation type="journal article" date="2021" name="PeerJ">
        <title>Extensive microbial diversity within the chicken gut microbiome revealed by metagenomics and culture.</title>
        <authorList>
            <person name="Gilroy R."/>
            <person name="Ravi A."/>
            <person name="Getino M."/>
            <person name="Pursley I."/>
            <person name="Horton D.L."/>
            <person name="Alikhan N.F."/>
            <person name="Baker D."/>
            <person name="Gharbi K."/>
            <person name="Hall N."/>
            <person name="Watson M."/>
            <person name="Adriaenssens E.M."/>
            <person name="Foster-Nyarko E."/>
            <person name="Jarju S."/>
            <person name="Secka A."/>
            <person name="Antonio M."/>
            <person name="Oren A."/>
            <person name="Chaudhuri R.R."/>
            <person name="La Ragione R."/>
            <person name="Hildebrand F."/>
            <person name="Pallen M.J."/>
        </authorList>
    </citation>
    <scope>NUCLEOTIDE SEQUENCE</scope>
    <source>
        <strain evidence="3">ChiGjej2B2-7701</strain>
    </source>
</reference>
<dbReference type="Proteomes" id="UP000746751">
    <property type="component" value="Unassembled WGS sequence"/>
</dbReference>
<dbReference type="SUPFAM" id="SSF49879">
    <property type="entry name" value="SMAD/FHA domain"/>
    <property type="match status" value="1"/>
</dbReference>
<dbReference type="InterPro" id="IPR008984">
    <property type="entry name" value="SMAD_FHA_dom_sf"/>
</dbReference>
<accession>A0A921LS83</accession>
<proteinExistence type="predicted"/>
<gene>
    <name evidence="3" type="ORF">K8U80_10060</name>
</gene>
<evidence type="ECO:0000313" key="4">
    <source>
        <dbReference type="Proteomes" id="UP000746751"/>
    </source>
</evidence>